<protein>
    <submittedName>
        <fullName evidence="4">Nucleoporin_N domain-containing protein</fullName>
    </submittedName>
</protein>
<accession>A0A0N4XKN4</accession>
<dbReference type="EMBL" id="UYSL01004202">
    <property type="protein sequence ID" value="VDL66676.1"/>
    <property type="molecule type" value="Genomic_DNA"/>
</dbReference>
<reference evidence="2 3" key="2">
    <citation type="submission" date="2018-11" db="EMBL/GenBank/DDBJ databases">
        <authorList>
            <consortium name="Pathogen Informatics"/>
        </authorList>
    </citation>
    <scope>NUCLEOTIDE SEQUENCE [LARGE SCALE GENOMIC DNA]</scope>
</reference>
<organism evidence="4">
    <name type="scientific">Nippostrongylus brasiliensis</name>
    <name type="common">Rat hookworm</name>
    <dbReference type="NCBI Taxonomy" id="27835"/>
    <lineage>
        <taxon>Eukaryota</taxon>
        <taxon>Metazoa</taxon>
        <taxon>Ecdysozoa</taxon>
        <taxon>Nematoda</taxon>
        <taxon>Chromadorea</taxon>
        <taxon>Rhabditida</taxon>
        <taxon>Rhabditina</taxon>
        <taxon>Rhabditomorpha</taxon>
        <taxon>Strongyloidea</taxon>
        <taxon>Heligmosomidae</taxon>
        <taxon>Nippostrongylus</taxon>
    </lineage>
</organism>
<evidence type="ECO:0000313" key="3">
    <source>
        <dbReference type="Proteomes" id="UP000271162"/>
    </source>
</evidence>
<gene>
    <name evidence="2" type="ORF">NBR_LOCUS3087</name>
</gene>
<sequence>MCVSVRRAYNILSAESPPIARLPRLQSLDPMPIAQDTRPDLRPKMLIAYAHGVVQLMRNENDMSPIVARFPQLTATCARWCPNGSFFAVTGQQLDMPARENCVVHIVTAFGVMHCASLTGCSWDPTGVKLRLSIRLILQEIQWGYCGHTVVYSYEKAERGDYRVVFYESKLDESYSKPVRQLEQLATSSDYCVIASRQEDALGKVNGIVMLIINPVVNHG</sequence>
<dbReference type="AlphaFoldDB" id="A0A0N4XKN4"/>
<reference evidence="4" key="1">
    <citation type="submission" date="2017-02" db="UniProtKB">
        <authorList>
            <consortium name="WormBaseParasite"/>
        </authorList>
    </citation>
    <scope>IDENTIFICATION</scope>
</reference>
<evidence type="ECO:0000259" key="1">
    <source>
        <dbReference type="Pfam" id="PF23390"/>
    </source>
</evidence>
<evidence type="ECO:0000313" key="2">
    <source>
        <dbReference type="EMBL" id="VDL66676.1"/>
    </source>
</evidence>
<dbReference type="Proteomes" id="UP000271162">
    <property type="component" value="Unassembled WGS sequence"/>
</dbReference>
<dbReference type="WBParaSite" id="NBR_0000308601-mRNA-1">
    <property type="protein sequence ID" value="NBR_0000308601-mRNA-1"/>
    <property type="gene ID" value="NBR_0000308601"/>
</dbReference>
<name>A0A0N4XKN4_NIPBR</name>
<proteinExistence type="predicted"/>
<dbReference type="Pfam" id="PF23390">
    <property type="entry name" value="Beta-prop_WDR35_2nd"/>
    <property type="match status" value="1"/>
</dbReference>
<dbReference type="STRING" id="27835.A0A0N4XKN4"/>
<keyword evidence="3" id="KW-1185">Reference proteome</keyword>
<feature type="domain" description="IFT121 second beta-propeller" evidence="1">
    <location>
        <begin position="143"/>
        <end position="214"/>
    </location>
</feature>
<dbReference type="InterPro" id="IPR056158">
    <property type="entry name" value="Beta-prop_IFT121_2nd"/>
</dbReference>
<evidence type="ECO:0000313" key="4">
    <source>
        <dbReference type="WBParaSite" id="NBR_0000308601-mRNA-1"/>
    </source>
</evidence>